<dbReference type="PANTHER" id="PTHR21137:SF3">
    <property type="entry name" value="ODORANT RECEPTOR 30A-RELATED"/>
    <property type="match status" value="1"/>
</dbReference>
<dbReference type="AlphaFoldDB" id="A0AAR5PEN5"/>
<dbReference type="GeneID" id="109537188"/>
<keyword evidence="2" id="KW-1003">Cell membrane</keyword>
<organism evidence="11 12">
    <name type="scientific">Dendroctonus ponderosae</name>
    <name type="common">Mountain pine beetle</name>
    <dbReference type="NCBI Taxonomy" id="77166"/>
    <lineage>
        <taxon>Eukaryota</taxon>
        <taxon>Metazoa</taxon>
        <taxon>Ecdysozoa</taxon>
        <taxon>Arthropoda</taxon>
        <taxon>Hexapoda</taxon>
        <taxon>Insecta</taxon>
        <taxon>Pterygota</taxon>
        <taxon>Neoptera</taxon>
        <taxon>Endopterygota</taxon>
        <taxon>Coleoptera</taxon>
        <taxon>Polyphaga</taxon>
        <taxon>Cucujiformia</taxon>
        <taxon>Curculionidae</taxon>
        <taxon>Scolytinae</taxon>
        <taxon>Dendroctonus</taxon>
    </lineage>
</organism>
<proteinExistence type="inferred from homology"/>
<feature type="transmembrane region" description="Helical" evidence="10">
    <location>
        <begin position="196"/>
        <end position="216"/>
    </location>
</feature>
<reference evidence="11" key="2">
    <citation type="submission" date="2024-08" db="UniProtKB">
        <authorList>
            <consortium name="EnsemblMetazoa"/>
        </authorList>
    </citation>
    <scope>IDENTIFICATION</scope>
</reference>
<accession>A0AAR5PEN5</accession>
<dbReference type="GO" id="GO:0007165">
    <property type="term" value="P:signal transduction"/>
    <property type="evidence" value="ECO:0007669"/>
    <property type="project" value="UniProtKB-KW"/>
</dbReference>
<dbReference type="Proteomes" id="UP000019118">
    <property type="component" value="Unassembled WGS sequence"/>
</dbReference>
<keyword evidence="7 10" id="KW-0472">Membrane</keyword>
<protein>
    <recommendedName>
        <fullName evidence="10">Odorant receptor</fullName>
    </recommendedName>
</protein>
<dbReference type="GO" id="GO:0004984">
    <property type="term" value="F:olfactory receptor activity"/>
    <property type="evidence" value="ECO:0007669"/>
    <property type="project" value="InterPro"/>
</dbReference>
<name>A0AAR5PEN5_DENPD</name>
<dbReference type="KEGG" id="dpa:109537188"/>
<evidence type="ECO:0000256" key="1">
    <source>
        <dbReference type="ARBA" id="ARBA00004651"/>
    </source>
</evidence>
<dbReference type="Pfam" id="PF02949">
    <property type="entry name" value="7tm_6"/>
    <property type="match status" value="1"/>
</dbReference>
<dbReference type="InterPro" id="IPR004117">
    <property type="entry name" value="7tm6_olfct_rcpt"/>
</dbReference>
<feature type="transmembrane region" description="Helical" evidence="10">
    <location>
        <begin position="268"/>
        <end position="292"/>
    </location>
</feature>
<sequence>MENRLKLMKFFKSTMIFTGLWRLKLTDNCFLRSLYLLYSVAIQVLFSLMFFGSLGNISEAISNDDFPGIIDNIWFSLLTVLICIKLLMWQRKSFANLILNGIAEEQRLYMEESINIQDTFENNYKIVKHFILLAFGCTSASGFLVWVCDTIKYFQYRSLNDTEVKPMMTLHVRYPLNRNKYFFETYILSLSSTLTGAIYCTISQVYFIVLTAFVISQLKVIKRLARDFHLSTESNFNEEEALTAIRNIYNKHLYVIRFVHEVNLDIKYLILADCMVNSIIIAFLIVQVLFVTTSLSSLMFYVAVSCTVLSQIFIISWFANEIEVMSTSISDALFESHWWEQTEKVKRVISIIMMRSRKPLRIMIGPFYPLTIQTALNSLRAAYSYVTLIFAISTRNTMHV</sequence>
<evidence type="ECO:0000256" key="5">
    <source>
        <dbReference type="ARBA" id="ARBA00022725"/>
    </source>
</evidence>
<comment type="subcellular location">
    <subcellularLocation>
        <location evidence="1 10">Cell membrane</location>
        <topology evidence="1 10">Multi-pass membrane protein</topology>
    </subcellularLocation>
</comment>
<keyword evidence="6 10" id="KW-1133">Transmembrane helix</keyword>
<evidence type="ECO:0000256" key="6">
    <source>
        <dbReference type="ARBA" id="ARBA00022989"/>
    </source>
</evidence>
<evidence type="ECO:0000256" key="10">
    <source>
        <dbReference type="RuleBase" id="RU351113"/>
    </source>
</evidence>
<evidence type="ECO:0000256" key="2">
    <source>
        <dbReference type="ARBA" id="ARBA00022475"/>
    </source>
</evidence>
<keyword evidence="12" id="KW-1185">Reference proteome</keyword>
<feature type="transmembrane region" description="Helical" evidence="10">
    <location>
        <begin position="34"/>
        <end position="57"/>
    </location>
</feature>
<dbReference type="RefSeq" id="XP_019759347.2">
    <property type="nucleotide sequence ID" value="XM_019903788.2"/>
</dbReference>
<dbReference type="PANTHER" id="PTHR21137">
    <property type="entry name" value="ODORANT RECEPTOR"/>
    <property type="match status" value="1"/>
</dbReference>
<evidence type="ECO:0000256" key="3">
    <source>
        <dbReference type="ARBA" id="ARBA00022606"/>
    </source>
</evidence>
<keyword evidence="3 10" id="KW-0716">Sensory transduction</keyword>
<evidence type="ECO:0000256" key="7">
    <source>
        <dbReference type="ARBA" id="ARBA00023136"/>
    </source>
</evidence>
<dbReference type="EnsemblMetazoa" id="XM_019903788.1">
    <property type="protein sequence ID" value="XP_019759347.1"/>
    <property type="gene ID" value="LOC109537188"/>
</dbReference>
<evidence type="ECO:0000256" key="8">
    <source>
        <dbReference type="ARBA" id="ARBA00023170"/>
    </source>
</evidence>
<evidence type="ECO:0000313" key="11">
    <source>
        <dbReference type="EnsemblMetazoa" id="XP_019759347.1"/>
    </source>
</evidence>
<dbReference type="GO" id="GO:0005886">
    <property type="term" value="C:plasma membrane"/>
    <property type="evidence" value="ECO:0007669"/>
    <property type="project" value="UniProtKB-SubCell"/>
</dbReference>
<dbReference type="GO" id="GO:0005549">
    <property type="term" value="F:odorant binding"/>
    <property type="evidence" value="ECO:0007669"/>
    <property type="project" value="InterPro"/>
</dbReference>
<evidence type="ECO:0000313" key="12">
    <source>
        <dbReference type="Proteomes" id="UP000019118"/>
    </source>
</evidence>
<evidence type="ECO:0000256" key="4">
    <source>
        <dbReference type="ARBA" id="ARBA00022692"/>
    </source>
</evidence>
<comment type="caution">
    <text evidence="10">Lacks conserved residue(s) required for the propagation of feature annotation.</text>
</comment>
<feature type="transmembrane region" description="Helical" evidence="10">
    <location>
        <begin position="69"/>
        <end position="88"/>
    </location>
</feature>
<keyword evidence="9 10" id="KW-0807">Transducer</keyword>
<reference evidence="12" key="1">
    <citation type="journal article" date="2013" name="Genome Biol.">
        <title>Draft genome of the mountain pine beetle, Dendroctonus ponderosae Hopkins, a major forest pest.</title>
        <authorList>
            <person name="Keeling C.I."/>
            <person name="Yuen M.M."/>
            <person name="Liao N.Y."/>
            <person name="Docking T.R."/>
            <person name="Chan S.K."/>
            <person name="Taylor G.A."/>
            <person name="Palmquist D.L."/>
            <person name="Jackman S.D."/>
            <person name="Nguyen A."/>
            <person name="Li M."/>
            <person name="Henderson H."/>
            <person name="Janes J.K."/>
            <person name="Zhao Y."/>
            <person name="Pandoh P."/>
            <person name="Moore R."/>
            <person name="Sperling F.A."/>
            <person name="Huber D.P."/>
            <person name="Birol I."/>
            <person name="Jones S.J."/>
            <person name="Bohlmann J."/>
        </authorList>
    </citation>
    <scope>NUCLEOTIDE SEQUENCE</scope>
</reference>
<feature type="transmembrane region" description="Helical" evidence="10">
    <location>
        <begin position="298"/>
        <end position="319"/>
    </location>
</feature>
<keyword evidence="8 10" id="KW-0675">Receptor</keyword>
<keyword evidence="5 10" id="KW-0552">Olfaction</keyword>
<evidence type="ECO:0000256" key="9">
    <source>
        <dbReference type="ARBA" id="ARBA00023224"/>
    </source>
</evidence>
<keyword evidence="4 10" id="KW-0812">Transmembrane</keyword>
<comment type="similarity">
    <text evidence="10">Belongs to the insect chemoreceptor superfamily. Heteromeric odorant receptor channel (TC 1.A.69) family.</text>
</comment>
<feature type="transmembrane region" description="Helical" evidence="10">
    <location>
        <begin position="130"/>
        <end position="147"/>
    </location>
</feature>